<feature type="binding site" evidence="8">
    <location>
        <position position="281"/>
    </location>
    <ligand>
        <name>Zn(2+)</name>
        <dbReference type="ChEBI" id="CHEBI:29105"/>
        <label>2</label>
    </ligand>
</feature>
<feature type="active site" description="Phosphoserine intermediate" evidence="7">
    <location>
        <position position="84"/>
    </location>
</feature>
<dbReference type="Proteomes" id="UP000192906">
    <property type="component" value="Unassembled WGS sequence"/>
</dbReference>
<protein>
    <submittedName>
        <fullName evidence="11">Alkaline phosphatase</fullName>
    </submittedName>
</protein>
<dbReference type="CDD" id="cd16012">
    <property type="entry name" value="ALP"/>
    <property type="match status" value="1"/>
</dbReference>
<comment type="cofactor">
    <cofactor evidence="8">
        <name>Mg(2+)</name>
        <dbReference type="ChEBI" id="CHEBI:18420"/>
    </cofactor>
    <text evidence="8">Binds 1 Mg(2+) ion.</text>
</comment>
<organism evidence="11 12">
    <name type="scientific">Desulfovibrio gilichinskyi</name>
    <dbReference type="NCBI Taxonomy" id="1519643"/>
    <lineage>
        <taxon>Bacteria</taxon>
        <taxon>Pseudomonadati</taxon>
        <taxon>Thermodesulfobacteriota</taxon>
        <taxon>Desulfovibrionia</taxon>
        <taxon>Desulfovibrionales</taxon>
        <taxon>Desulfovibrionaceae</taxon>
        <taxon>Desulfovibrio</taxon>
    </lineage>
</organism>
<dbReference type="PANTHER" id="PTHR11596">
    <property type="entry name" value="ALKALINE PHOSPHATASE"/>
    <property type="match status" value="1"/>
</dbReference>
<evidence type="ECO:0000256" key="6">
    <source>
        <dbReference type="ARBA" id="ARBA00022842"/>
    </source>
</evidence>
<evidence type="ECO:0000256" key="5">
    <source>
        <dbReference type="ARBA" id="ARBA00022833"/>
    </source>
</evidence>
<sequence>MLRKTIRISIITVCITMLAVAAFAAAPKYVFYFIGDGLGPTQRMAAEYYYKMETANPEAKLVMNSFPYSALVTTFSDNTLVTDSAAGGTALACGFKTTNGYIGKLPSGADIKTIAEAARDKGYAVGIVTTTRLTHATPASFSAHNTDRDAENAIAVDQANSKFDYFAGGGYRHFVSKDNAQGLKSKRKDNLDVVKMFADNGYKLFVGESARDGFRAYKAKKGEKVFASLAASHIPYEVERRNSKLEKDKIPALSELTEKGVEVLSAQQKPFFMMIEGGRIDHAAHAHDAKSVILDTLAMDEAVKVAFDFYKKHPKETLIVTAADHETGGVALGISLDQNGYFLDLKELENVTVSAEDNLDKFYNKLAEKESDIAKRHETFIKYAESKWGLTDRTPSEDKILNNAMDVQDKNQSLPAKEKVRYGYSYTPTMVAVTDLVSQRARIFWTSFVHTGTFIPASAIGSGSEKFSGFIDNTDIPTKIAAIMNVKLSDVKKTDSKALLGNTFGPQEEYSKIPYNN</sequence>
<evidence type="ECO:0000313" key="11">
    <source>
        <dbReference type="EMBL" id="SMF29180.1"/>
    </source>
</evidence>
<evidence type="ECO:0000256" key="1">
    <source>
        <dbReference type="ARBA" id="ARBA00005984"/>
    </source>
</evidence>
<evidence type="ECO:0000256" key="9">
    <source>
        <dbReference type="RuleBase" id="RU003946"/>
    </source>
</evidence>
<evidence type="ECO:0000256" key="8">
    <source>
        <dbReference type="PIRSR" id="PIRSR601952-2"/>
    </source>
</evidence>
<dbReference type="GO" id="GO:0004035">
    <property type="term" value="F:alkaline phosphatase activity"/>
    <property type="evidence" value="ECO:0007669"/>
    <property type="project" value="TreeGrafter"/>
</dbReference>
<dbReference type="OrthoDB" id="9794455at2"/>
<keyword evidence="4" id="KW-0378">Hydrolase</keyword>
<evidence type="ECO:0000256" key="2">
    <source>
        <dbReference type="ARBA" id="ARBA00022553"/>
    </source>
</evidence>
<name>A0A1X7E7X2_9BACT</name>
<reference evidence="12" key="1">
    <citation type="submission" date="2017-04" db="EMBL/GenBank/DDBJ databases">
        <authorList>
            <person name="Varghese N."/>
            <person name="Submissions S."/>
        </authorList>
    </citation>
    <scope>NUCLEOTIDE SEQUENCE [LARGE SCALE GENOMIC DNA]</scope>
    <source>
        <strain evidence="12">K3S</strain>
    </source>
</reference>
<evidence type="ECO:0000256" key="7">
    <source>
        <dbReference type="PIRSR" id="PIRSR601952-1"/>
    </source>
</evidence>
<evidence type="ECO:0000256" key="3">
    <source>
        <dbReference type="ARBA" id="ARBA00022723"/>
    </source>
</evidence>
<keyword evidence="2" id="KW-0597">Phosphoprotein</keyword>
<keyword evidence="5 8" id="KW-0862">Zinc</keyword>
<dbReference type="Gene3D" id="1.10.60.40">
    <property type="match status" value="1"/>
</dbReference>
<feature type="signal peptide" evidence="10">
    <location>
        <begin position="1"/>
        <end position="24"/>
    </location>
</feature>
<dbReference type="Pfam" id="PF00245">
    <property type="entry name" value="Alk_phosphatase"/>
    <property type="match status" value="1"/>
</dbReference>
<evidence type="ECO:0000256" key="10">
    <source>
        <dbReference type="SAM" id="SignalP"/>
    </source>
</evidence>
<evidence type="ECO:0000313" key="12">
    <source>
        <dbReference type="Proteomes" id="UP000192906"/>
    </source>
</evidence>
<dbReference type="PROSITE" id="PS00123">
    <property type="entry name" value="ALKALINE_PHOSPHATASE"/>
    <property type="match status" value="1"/>
</dbReference>
<dbReference type="GO" id="GO:0046872">
    <property type="term" value="F:metal ion binding"/>
    <property type="evidence" value="ECO:0007669"/>
    <property type="project" value="UniProtKB-KW"/>
</dbReference>
<feature type="binding site" evidence="8">
    <location>
        <position position="324"/>
    </location>
    <ligand>
        <name>Zn(2+)</name>
        <dbReference type="ChEBI" id="CHEBI:29105"/>
        <label>2</label>
    </ligand>
</feature>
<dbReference type="PRINTS" id="PR00113">
    <property type="entry name" value="ALKPHPHTASE"/>
</dbReference>
<feature type="binding site" evidence="8">
    <location>
        <position position="137"/>
    </location>
    <ligand>
        <name>Mg(2+)</name>
        <dbReference type="ChEBI" id="CHEBI:18420"/>
    </ligand>
</feature>
<dbReference type="STRING" id="1519643.SAMN06295933_2771"/>
<accession>A0A1X7E7X2</accession>
<dbReference type="SMART" id="SM00098">
    <property type="entry name" value="alkPPc"/>
    <property type="match status" value="1"/>
</dbReference>
<feature type="binding site" evidence="8">
    <location>
        <position position="325"/>
    </location>
    <ligand>
        <name>Zn(2+)</name>
        <dbReference type="ChEBI" id="CHEBI:29105"/>
        <label>2</label>
    </ligand>
</feature>
<dbReference type="RefSeq" id="WP_085103183.1">
    <property type="nucleotide sequence ID" value="NZ_FWZU01000004.1"/>
</dbReference>
<comment type="cofactor">
    <cofactor evidence="8">
        <name>Zn(2+)</name>
        <dbReference type="ChEBI" id="CHEBI:29105"/>
    </cofactor>
    <text evidence="8">Binds 2 Zn(2+) ions.</text>
</comment>
<keyword evidence="6 8" id="KW-0460">Magnesium</keyword>
<feature type="binding site" evidence="8">
    <location>
        <position position="36"/>
    </location>
    <ligand>
        <name>Zn(2+)</name>
        <dbReference type="ChEBI" id="CHEBI:29105"/>
        <label>2</label>
    </ligand>
</feature>
<feature type="binding site" evidence="8">
    <location>
        <position position="135"/>
    </location>
    <ligand>
        <name>Mg(2+)</name>
        <dbReference type="ChEBI" id="CHEBI:18420"/>
    </ligand>
</feature>
<dbReference type="PANTHER" id="PTHR11596:SF5">
    <property type="entry name" value="ALKALINE PHOSPHATASE"/>
    <property type="match status" value="1"/>
</dbReference>
<gene>
    <name evidence="11" type="ORF">SAMN06295933_2771</name>
</gene>
<feature type="binding site" evidence="8">
    <location>
        <position position="285"/>
    </location>
    <ligand>
        <name>Zn(2+)</name>
        <dbReference type="ChEBI" id="CHEBI:29105"/>
        <label>2</label>
    </ligand>
</feature>
<dbReference type="EMBL" id="FWZU01000004">
    <property type="protein sequence ID" value="SMF29180.1"/>
    <property type="molecule type" value="Genomic_DNA"/>
</dbReference>
<dbReference type="AlphaFoldDB" id="A0A1X7E7X2"/>
<dbReference type="InterPro" id="IPR017850">
    <property type="entry name" value="Alkaline_phosphatase_core_sf"/>
</dbReference>
<keyword evidence="10" id="KW-0732">Signal</keyword>
<feature type="binding site" evidence="8">
    <location>
        <position position="36"/>
    </location>
    <ligand>
        <name>Mg(2+)</name>
        <dbReference type="ChEBI" id="CHEBI:18420"/>
    </ligand>
</feature>
<proteinExistence type="inferred from homology"/>
<feature type="binding site" evidence="8">
    <location>
        <position position="450"/>
    </location>
    <ligand>
        <name>Zn(2+)</name>
        <dbReference type="ChEBI" id="CHEBI:29105"/>
        <label>2</label>
    </ligand>
</feature>
<dbReference type="Gene3D" id="3.40.720.10">
    <property type="entry name" value="Alkaline Phosphatase, subunit A"/>
    <property type="match status" value="1"/>
</dbReference>
<keyword evidence="12" id="KW-1185">Reference proteome</keyword>
<dbReference type="InterPro" id="IPR001952">
    <property type="entry name" value="Alkaline_phosphatase"/>
</dbReference>
<dbReference type="InterPro" id="IPR018299">
    <property type="entry name" value="Alkaline_phosphatase_AS"/>
</dbReference>
<feature type="binding site" evidence="8">
    <location>
        <position position="276"/>
    </location>
    <ligand>
        <name>Mg(2+)</name>
        <dbReference type="ChEBI" id="CHEBI:18420"/>
    </ligand>
</feature>
<comment type="similarity">
    <text evidence="1 9">Belongs to the alkaline phosphatase family.</text>
</comment>
<keyword evidence="3 8" id="KW-0479">Metal-binding</keyword>
<feature type="chain" id="PRO_5012801377" evidence="10">
    <location>
        <begin position="25"/>
        <end position="517"/>
    </location>
</feature>
<evidence type="ECO:0000256" key="4">
    <source>
        <dbReference type="ARBA" id="ARBA00022801"/>
    </source>
</evidence>
<dbReference type="SUPFAM" id="SSF53649">
    <property type="entry name" value="Alkaline phosphatase-like"/>
    <property type="match status" value="1"/>
</dbReference>